<proteinExistence type="predicted"/>
<feature type="region of interest" description="Disordered" evidence="1">
    <location>
        <begin position="342"/>
        <end position="378"/>
    </location>
</feature>
<organism evidence="3 4">
    <name type="scientific">Ganoderma sinense ZZ0214-1</name>
    <dbReference type="NCBI Taxonomy" id="1077348"/>
    <lineage>
        <taxon>Eukaryota</taxon>
        <taxon>Fungi</taxon>
        <taxon>Dikarya</taxon>
        <taxon>Basidiomycota</taxon>
        <taxon>Agaricomycotina</taxon>
        <taxon>Agaricomycetes</taxon>
        <taxon>Polyporales</taxon>
        <taxon>Polyporaceae</taxon>
        <taxon>Ganoderma</taxon>
    </lineage>
</organism>
<evidence type="ECO:0000256" key="2">
    <source>
        <dbReference type="SAM" id="SignalP"/>
    </source>
</evidence>
<protein>
    <submittedName>
        <fullName evidence="3">Uncharacterized protein</fullName>
    </submittedName>
</protein>
<reference evidence="3 4" key="1">
    <citation type="journal article" date="2015" name="Sci. Rep.">
        <title>Chromosome-level genome map provides insights into diverse defense mechanisms in the medicinal fungus Ganoderma sinense.</title>
        <authorList>
            <person name="Zhu Y."/>
            <person name="Xu J."/>
            <person name="Sun C."/>
            <person name="Zhou S."/>
            <person name="Xu H."/>
            <person name="Nelson D.R."/>
            <person name="Qian J."/>
            <person name="Song J."/>
            <person name="Luo H."/>
            <person name="Xiang L."/>
            <person name="Li Y."/>
            <person name="Xu Z."/>
            <person name="Ji A."/>
            <person name="Wang L."/>
            <person name="Lu S."/>
            <person name="Hayward A."/>
            <person name="Sun W."/>
            <person name="Li X."/>
            <person name="Schwartz D.C."/>
            <person name="Wang Y."/>
            <person name="Chen S."/>
        </authorList>
    </citation>
    <scope>NUCLEOTIDE SEQUENCE [LARGE SCALE GENOMIC DNA]</scope>
    <source>
        <strain evidence="3 4">ZZ0214-1</strain>
    </source>
</reference>
<feature type="compositionally biased region" description="Pro residues" evidence="1">
    <location>
        <begin position="213"/>
        <end position="223"/>
    </location>
</feature>
<feature type="compositionally biased region" description="Basic and acidic residues" evidence="1">
    <location>
        <begin position="342"/>
        <end position="352"/>
    </location>
</feature>
<evidence type="ECO:0000313" key="4">
    <source>
        <dbReference type="Proteomes" id="UP000230002"/>
    </source>
</evidence>
<accession>A0A2G8SQI5</accession>
<dbReference type="AlphaFoldDB" id="A0A2G8SQI5"/>
<dbReference type="OrthoDB" id="2719712at2759"/>
<gene>
    <name evidence="3" type="ORF">GSI_01685</name>
</gene>
<feature type="signal peptide" evidence="2">
    <location>
        <begin position="1"/>
        <end position="22"/>
    </location>
</feature>
<feature type="compositionally biased region" description="Polar residues" evidence="1">
    <location>
        <begin position="188"/>
        <end position="208"/>
    </location>
</feature>
<keyword evidence="2" id="KW-0732">Signal</keyword>
<name>A0A2G8SQI5_9APHY</name>
<feature type="region of interest" description="Disordered" evidence="1">
    <location>
        <begin position="109"/>
        <end position="226"/>
    </location>
</feature>
<dbReference type="EMBL" id="AYKW01000002">
    <property type="protein sequence ID" value="PIL36025.1"/>
    <property type="molecule type" value="Genomic_DNA"/>
</dbReference>
<dbReference type="Proteomes" id="UP000230002">
    <property type="component" value="Unassembled WGS sequence"/>
</dbReference>
<comment type="caution">
    <text evidence="3">The sequence shown here is derived from an EMBL/GenBank/DDBJ whole genome shotgun (WGS) entry which is preliminary data.</text>
</comment>
<evidence type="ECO:0000256" key="1">
    <source>
        <dbReference type="SAM" id="MobiDB-lite"/>
    </source>
</evidence>
<feature type="compositionally biased region" description="Acidic residues" evidence="1">
    <location>
        <begin position="366"/>
        <end position="376"/>
    </location>
</feature>
<keyword evidence="4" id="KW-1185">Reference proteome</keyword>
<feature type="chain" id="PRO_5013876666" evidence="2">
    <location>
        <begin position="23"/>
        <end position="410"/>
    </location>
</feature>
<feature type="compositionally biased region" description="Pro residues" evidence="1">
    <location>
        <begin position="120"/>
        <end position="152"/>
    </location>
</feature>
<sequence>MDPLLLSLIGLLSLLLAHFVLDKGPQRERNRFSARAVVHPDKSAILEYTPPHPPHNNVNAVPSVTRVFNNLQLETGSFANPRPSSSEDLMVGDGLSISSALPIGKRANASALTTSSKETVPPPRAMSAPPRPPSRAPSVPPASSSGPPPIPPLNSSLWSRTTSRAGTPAPNGASPTPTPNIKPHPLTRSLSRLGSQPSKSVSAGNRSMSVPVVQPPTPGPSKPRPSALVVSKRHARKCAKNPRFVNVLPNGERPETAYFLSEGRKPLDEPPVEELMKKRPPLKIGDLYCHTTPSTTQIWIYLKAEANTYWEEINVGYVRELDGRMLSLTDAGKPNFVGDDWANKRQAKEEKRKNKGKGRAGAQHEDIDDDTDELYESEEHFAEKSRGQLLLDVVDALDLELHGMGATWAR</sequence>
<evidence type="ECO:0000313" key="3">
    <source>
        <dbReference type="EMBL" id="PIL36025.1"/>
    </source>
</evidence>